<evidence type="ECO:0000256" key="4">
    <source>
        <dbReference type="SAM" id="SignalP"/>
    </source>
</evidence>
<evidence type="ECO:0000256" key="3">
    <source>
        <dbReference type="ARBA" id="ARBA00023237"/>
    </source>
</evidence>
<evidence type="ECO:0000259" key="5">
    <source>
        <dbReference type="Pfam" id="PF07715"/>
    </source>
</evidence>
<evidence type="ECO:0000256" key="2">
    <source>
        <dbReference type="ARBA" id="ARBA00023136"/>
    </source>
</evidence>
<feature type="chain" id="PRO_5020798374" evidence="4">
    <location>
        <begin position="25"/>
        <end position="928"/>
    </location>
</feature>
<proteinExistence type="predicted"/>
<dbReference type="AlphaFoldDB" id="A0A4Q1CGR1"/>
<evidence type="ECO:0000313" key="7">
    <source>
        <dbReference type="EMBL" id="RXK59345.1"/>
    </source>
</evidence>
<dbReference type="SUPFAM" id="SSF56935">
    <property type="entry name" value="Porins"/>
    <property type="match status" value="1"/>
</dbReference>
<dbReference type="Pfam" id="PF14905">
    <property type="entry name" value="OMP_b-brl_3"/>
    <property type="match status" value="1"/>
</dbReference>
<dbReference type="Pfam" id="PF07715">
    <property type="entry name" value="Plug"/>
    <property type="match status" value="1"/>
</dbReference>
<evidence type="ECO:0000259" key="6">
    <source>
        <dbReference type="Pfam" id="PF14905"/>
    </source>
</evidence>
<feature type="domain" description="TonB-dependent receptor plug" evidence="5">
    <location>
        <begin position="140"/>
        <end position="233"/>
    </location>
</feature>
<dbReference type="InterPro" id="IPR041700">
    <property type="entry name" value="OMP_b-brl_3"/>
</dbReference>
<evidence type="ECO:0000256" key="1">
    <source>
        <dbReference type="ARBA" id="ARBA00004442"/>
    </source>
</evidence>
<dbReference type="Gene3D" id="2.170.130.10">
    <property type="entry name" value="TonB-dependent receptor, plug domain"/>
    <property type="match status" value="1"/>
</dbReference>
<keyword evidence="3" id="KW-0998">Cell outer membrane</keyword>
<comment type="subcellular location">
    <subcellularLocation>
        <location evidence="1">Cell outer membrane</location>
    </subcellularLocation>
</comment>
<keyword evidence="2" id="KW-0472">Membrane</keyword>
<keyword evidence="8" id="KW-1185">Reference proteome</keyword>
<dbReference type="RefSeq" id="WP_129131648.1">
    <property type="nucleotide sequence ID" value="NZ_SDHW01000004.1"/>
</dbReference>
<dbReference type="InterPro" id="IPR037066">
    <property type="entry name" value="Plug_dom_sf"/>
</dbReference>
<gene>
    <name evidence="7" type="ORF">ESA94_14515</name>
</gene>
<dbReference type="GO" id="GO:0009279">
    <property type="term" value="C:cell outer membrane"/>
    <property type="evidence" value="ECO:0007669"/>
    <property type="project" value="UniProtKB-SubCell"/>
</dbReference>
<dbReference type="OrthoDB" id="9768470at2"/>
<dbReference type="SUPFAM" id="SSF49464">
    <property type="entry name" value="Carboxypeptidase regulatory domain-like"/>
    <property type="match status" value="1"/>
</dbReference>
<dbReference type="EMBL" id="SDHW01000004">
    <property type="protein sequence ID" value="RXK59345.1"/>
    <property type="molecule type" value="Genomic_DNA"/>
</dbReference>
<dbReference type="Gene3D" id="2.40.170.20">
    <property type="entry name" value="TonB-dependent receptor, beta-barrel domain"/>
    <property type="match status" value="1"/>
</dbReference>
<evidence type="ECO:0000313" key="8">
    <source>
        <dbReference type="Proteomes" id="UP000290204"/>
    </source>
</evidence>
<dbReference type="InterPro" id="IPR012910">
    <property type="entry name" value="Plug_dom"/>
</dbReference>
<dbReference type="PANTHER" id="PTHR40980:SF4">
    <property type="entry name" value="TONB-DEPENDENT RECEPTOR-LIKE BETA-BARREL DOMAIN-CONTAINING PROTEIN"/>
    <property type="match status" value="1"/>
</dbReference>
<protein>
    <submittedName>
        <fullName evidence="7">TonB-dependent receptor</fullName>
    </submittedName>
</protein>
<dbReference type="Pfam" id="PF13715">
    <property type="entry name" value="CarbopepD_reg_2"/>
    <property type="match status" value="1"/>
</dbReference>
<dbReference type="PANTHER" id="PTHR40980">
    <property type="entry name" value="PLUG DOMAIN-CONTAINING PROTEIN"/>
    <property type="match status" value="1"/>
</dbReference>
<keyword evidence="7" id="KW-0675">Receptor</keyword>
<comment type="caution">
    <text evidence="7">The sequence shown here is derived from an EMBL/GenBank/DDBJ whole genome shotgun (WGS) entry which is preliminary data.</text>
</comment>
<feature type="domain" description="Outer membrane protein beta-barrel" evidence="6">
    <location>
        <begin position="569"/>
        <end position="911"/>
    </location>
</feature>
<sequence length="928" mass="104388">MLRKFKGSLLTLFTLVLFAFSTSAQTTKLNGRVLNQKNEPVAGASVSVNELGKSFAADIEGRFTVSLEQGKKYTLTVTAVGYQTKMVDEVEVKNNIDENVITILLNVAAKEGTEIVIRSTARKENTSGLLSFQRNNTSLSSGLSADFIRRTPDKNTGEVLKRVSGASIQDNKFVIVRGLSDRYNQALINGAQLPSSEPDKKAFSFDVIPSQLIDNIIINKTATPDLTGEFAGGLVQIQTKDVPTKDILSVGVNLGYNSQSTFKDFVTNQRETSDWFGFDGGRRNLPDGFLSRNQYAKLGADAKGEQSKLFRSDVYNERKITAAPIQSYNLTYGKGYKFNNGNSFGFIAGLTYRNAQNIYDVNRNINDFVGTVERSYTDHQNRFSTSVGAVANVAFTSRKLKVAFKNLYNQLYDDNYYVRNGKNLLDGQDINFRSSYLNQRSLLSSQLEAEQQLSKSGIKLKLNGNFSYNIKSQPDLRTVSYLRSTGTNNPFTLVTDETGRFFSSLKDFSYGGGGALTVPFTMAGEKQTFKAGGGTLIRIRDFQSRNFRYRLDDNTNSNLLTLPFNEVFKQQYIGNGQFVYADETQNEDKYFGVSIINNGYAMFDNKFSDKLRLVWGARVENFQQFLTTVRSDLKRVIVNTSKWDVLPSLNLSYSIKDKHQLRLAGYRTVARPEFREIAPFSFYDYEQNYAVSGDTTLRRSDIWNADLRYEWYPKASEGISVAVFYKHFADPIELRALAAGSVRRYQFQNAGEAQTYGFEVEVRKGLGFIAPKLDVFNIFTNVTVLSSAVQLSGVGANGQAQSFDRPLQGQSPYLVNVGLQFNDKKGKVNASLLYNRIGQRLALAGGKDQLIYDIYERPRDLVDFQISTKVLKNKGELRFTVSDIFNQPFYFYENIDTNNKFTRGTDRLWNSYTPGTTFTIGFTYDLTK</sequence>
<dbReference type="InterPro" id="IPR036942">
    <property type="entry name" value="Beta-barrel_TonB_sf"/>
</dbReference>
<dbReference type="Gene3D" id="2.60.40.1120">
    <property type="entry name" value="Carboxypeptidase-like, regulatory domain"/>
    <property type="match status" value="1"/>
</dbReference>
<dbReference type="Proteomes" id="UP000290204">
    <property type="component" value="Unassembled WGS sequence"/>
</dbReference>
<dbReference type="InterPro" id="IPR008969">
    <property type="entry name" value="CarboxyPept-like_regulatory"/>
</dbReference>
<feature type="signal peptide" evidence="4">
    <location>
        <begin position="1"/>
        <end position="24"/>
    </location>
</feature>
<name>A0A4Q1CGR1_9BACT</name>
<organism evidence="7 8">
    <name type="scientific">Lacibacter luteus</name>
    <dbReference type="NCBI Taxonomy" id="2508719"/>
    <lineage>
        <taxon>Bacteria</taxon>
        <taxon>Pseudomonadati</taxon>
        <taxon>Bacteroidota</taxon>
        <taxon>Chitinophagia</taxon>
        <taxon>Chitinophagales</taxon>
        <taxon>Chitinophagaceae</taxon>
        <taxon>Lacibacter</taxon>
    </lineage>
</organism>
<reference evidence="7 8" key="1">
    <citation type="submission" date="2019-01" db="EMBL/GenBank/DDBJ databases">
        <title>Lacibacter sp. strain TTM-7.</title>
        <authorList>
            <person name="Chen W.-M."/>
        </authorList>
    </citation>
    <scope>NUCLEOTIDE SEQUENCE [LARGE SCALE GENOMIC DNA]</scope>
    <source>
        <strain evidence="7 8">TTM-7</strain>
    </source>
</reference>
<accession>A0A4Q1CGR1</accession>
<keyword evidence="4" id="KW-0732">Signal</keyword>